<organism evidence="2 4">
    <name type="scientific">Acidipropionibacterium acidipropionici</name>
    <dbReference type="NCBI Taxonomy" id="1748"/>
    <lineage>
        <taxon>Bacteria</taxon>
        <taxon>Bacillati</taxon>
        <taxon>Actinomycetota</taxon>
        <taxon>Actinomycetes</taxon>
        <taxon>Propionibacteriales</taxon>
        <taxon>Propionibacteriaceae</taxon>
        <taxon>Acidipropionibacterium</taxon>
    </lineage>
</organism>
<evidence type="ECO:0000313" key="2">
    <source>
        <dbReference type="EMBL" id="AMS04637.1"/>
    </source>
</evidence>
<sequence>MTIPPPWLKCGICNRPFEQCQEVNAKVAPENRHVFQTVDQVRRQSRQKHLADGPDRHRPGGGR</sequence>
<proteinExistence type="predicted"/>
<evidence type="ECO:0000256" key="1">
    <source>
        <dbReference type="SAM" id="MobiDB-lite"/>
    </source>
</evidence>
<evidence type="ECO:0000313" key="5">
    <source>
        <dbReference type="Proteomes" id="UP000178666"/>
    </source>
</evidence>
<reference evidence="2 4" key="2">
    <citation type="submission" date="2016-02" db="EMBL/GenBank/DDBJ databases">
        <title>Complete Genome Sequence of Propionibacterium acidipropionici ATCC 55737.</title>
        <authorList>
            <person name="Luna Flores C.H."/>
            <person name="Nielsen L.K."/>
            <person name="Marcellin E."/>
        </authorList>
    </citation>
    <scope>NUCLEOTIDE SEQUENCE [LARGE SCALE GENOMIC DNA]</scope>
    <source>
        <strain evidence="2 4">ATCC 55737</strain>
    </source>
</reference>
<protein>
    <submittedName>
        <fullName evidence="2">Uncharacterized protein</fullName>
    </submittedName>
</protein>
<dbReference type="Proteomes" id="UP000178666">
    <property type="component" value="Chromosome"/>
</dbReference>
<reference evidence="3 5" key="1">
    <citation type="journal article" date="2016" name="Plant Dis.">
        <title>Improved production of propionic acid using genome shuffling.</title>
        <authorList>
            <person name="Luna-Flores C.H."/>
            <person name="Palfreyman R.W."/>
            <person name="Kromer J.O."/>
            <person name="Nielsen L.K."/>
            <person name="Marcellin E."/>
        </authorList>
    </citation>
    <scope>NUCLEOTIDE SEQUENCE [LARGE SCALE GENOMIC DNA]</scope>
    <source>
        <strain evidence="3 5">F3E8</strain>
    </source>
</reference>
<dbReference type="EMBL" id="CP015970">
    <property type="protein sequence ID" value="AOZ46126.1"/>
    <property type="molecule type" value="Genomic_DNA"/>
</dbReference>
<keyword evidence="5" id="KW-1185">Reference proteome</keyword>
<evidence type="ECO:0000313" key="4">
    <source>
        <dbReference type="Proteomes" id="UP000075221"/>
    </source>
</evidence>
<dbReference type="Proteomes" id="UP000075221">
    <property type="component" value="Chromosome"/>
</dbReference>
<dbReference type="AlphaFoldDB" id="A0AAC8YEK6"/>
<gene>
    <name evidence="3" type="ORF">A8L58_04690</name>
    <name evidence="2" type="ORF">AXH35_03225</name>
</gene>
<evidence type="ECO:0000313" key="3">
    <source>
        <dbReference type="EMBL" id="AOZ46126.1"/>
    </source>
</evidence>
<feature type="region of interest" description="Disordered" evidence="1">
    <location>
        <begin position="37"/>
        <end position="63"/>
    </location>
</feature>
<accession>A0AAC8YEK6</accession>
<dbReference type="EMBL" id="CP014352">
    <property type="protein sequence ID" value="AMS04637.1"/>
    <property type="molecule type" value="Genomic_DNA"/>
</dbReference>
<dbReference type="RefSeq" id="WP_062819053.1">
    <property type="nucleotide sequence ID" value="NZ_CP014352.1"/>
</dbReference>
<feature type="compositionally biased region" description="Basic and acidic residues" evidence="1">
    <location>
        <begin position="49"/>
        <end position="63"/>
    </location>
</feature>
<name>A0AAC8YEK6_9ACTN</name>